<evidence type="ECO:0000256" key="17">
    <source>
        <dbReference type="ARBA" id="ARBA00061654"/>
    </source>
</evidence>
<feature type="transmembrane region" description="Helical" evidence="18">
    <location>
        <begin position="244"/>
        <end position="268"/>
    </location>
</feature>
<evidence type="ECO:0000313" key="22">
    <source>
        <dbReference type="Proteomes" id="UP000095300"/>
    </source>
</evidence>
<keyword evidence="12" id="KW-0868">Chloride</keyword>
<dbReference type="SUPFAM" id="SSF90112">
    <property type="entry name" value="Neurotransmitter-gated ion-channel transmembrane pore"/>
    <property type="match status" value="1"/>
</dbReference>
<dbReference type="GO" id="GO:0004888">
    <property type="term" value="F:transmembrane signaling receptor activity"/>
    <property type="evidence" value="ECO:0007669"/>
    <property type="project" value="InterPro"/>
</dbReference>
<evidence type="ECO:0000256" key="13">
    <source>
        <dbReference type="ARBA" id="ARBA00023257"/>
    </source>
</evidence>
<keyword evidence="7 18" id="KW-0406">Ion transport</keyword>
<evidence type="ECO:0000256" key="1">
    <source>
        <dbReference type="ARBA" id="ARBA00022448"/>
    </source>
</evidence>
<dbReference type="GO" id="GO:0045211">
    <property type="term" value="C:postsynaptic membrane"/>
    <property type="evidence" value="ECO:0007669"/>
    <property type="project" value="UniProtKB-SubCell"/>
</dbReference>
<dbReference type="InterPro" id="IPR036734">
    <property type="entry name" value="Neur_chan_lig-bd_sf"/>
</dbReference>
<evidence type="ECO:0000256" key="9">
    <source>
        <dbReference type="ARBA" id="ARBA00023157"/>
    </source>
</evidence>
<comment type="subcellular location">
    <subcellularLocation>
        <location evidence="16">Postsynaptic cell membrane</location>
        <topology evidence="16">Multi-pass membrane protein</topology>
    </subcellularLocation>
</comment>
<dbReference type="FunFam" id="1.20.58.390:FF:000024">
    <property type="entry name" value="Glutamate-gated chloride channel alpha"/>
    <property type="match status" value="1"/>
</dbReference>
<dbReference type="Gene3D" id="2.70.170.10">
    <property type="entry name" value="Neurotransmitter-gated ion-channel ligand-binding domain"/>
    <property type="match status" value="1"/>
</dbReference>
<feature type="transmembrane region" description="Helical" evidence="18">
    <location>
        <begin position="309"/>
        <end position="332"/>
    </location>
</feature>
<dbReference type="InterPro" id="IPR044721">
    <property type="entry name" value="GluCl_TM"/>
</dbReference>
<evidence type="ECO:0000313" key="21">
    <source>
        <dbReference type="EnsemblMetazoa" id="SCAU001595-PF"/>
    </source>
</evidence>
<dbReference type="GO" id="GO:0034707">
    <property type="term" value="C:chloride channel complex"/>
    <property type="evidence" value="ECO:0007669"/>
    <property type="project" value="UniProtKB-KW"/>
</dbReference>
<keyword evidence="2" id="KW-1003">Cell membrane</keyword>
<evidence type="ECO:0000256" key="2">
    <source>
        <dbReference type="ARBA" id="ARBA00022475"/>
    </source>
</evidence>
<dbReference type="AlphaFoldDB" id="A0A1I8NSA4"/>
<dbReference type="SUPFAM" id="SSF63712">
    <property type="entry name" value="Nicotinic receptor ligand binding domain-like"/>
    <property type="match status" value="1"/>
</dbReference>
<protein>
    <recommendedName>
        <fullName evidence="23">Glutamate-gated chloride channel</fullName>
    </recommendedName>
</protein>
<dbReference type="Pfam" id="PF02931">
    <property type="entry name" value="Neur_chan_LBD"/>
    <property type="match status" value="1"/>
</dbReference>
<dbReference type="OrthoDB" id="442503at2759"/>
<dbReference type="InterPro" id="IPR036719">
    <property type="entry name" value="Neuro-gated_channel_TM_sf"/>
</dbReference>
<keyword evidence="4" id="KW-0732">Signal</keyword>
<evidence type="ECO:0000256" key="12">
    <source>
        <dbReference type="ARBA" id="ARBA00023214"/>
    </source>
</evidence>
<dbReference type="GO" id="GO:0008068">
    <property type="term" value="F:extracellularly glutamate-gated chloride channel activity"/>
    <property type="evidence" value="ECO:0007669"/>
    <property type="project" value="UniProtKB-ARBA"/>
</dbReference>
<organism evidence="21 22">
    <name type="scientific">Stomoxys calcitrans</name>
    <name type="common">Stable fly</name>
    <name type="synonym">Conops calcitrans</name>
    <dbReference type="NCBI Taxonomy" id="35570"/>
    <lineage>
        <taxon>Eukaryota</taxon>
        <taxon>Metazoa</taxon>
        <taxon>Ecdysozoa</taxon>
        <taxon>Arthropoda</taxon>
        <taxon>Hexapoda</taxon>
        <taxon>Insecta</taxon>
        <taxon>Pterygota</taxon>
        <taxon>Neoptera</taxon>
        <taxon>Endopterygota</taxon>
        <taxon>Diptera</taxon>
        <taxon>Brachycera</taxon>
        <taxon>Muscomorpha</taxon>
        <taxon>Muscoidea</taxon>
        <taxon>Muscidae</taxon>
        <taxon>Stomoxys</taxon>
    </lineage>
</organism>
<dbReference type="InterPro" id="IPR006202">
    <property type="entry name" value="Neur_chan_lig-bd"/>
</dbReference>
<comment type="similarity">
    <text evidence="17">Belongs to the ligand-gated ion channel (TC 1.A.9) family. Glutamate-gated chloride channel (TC 1.A.9.4) subfamily.</text>
</comment>
<accession>A0A1I8NSA4</accession>
<keyword evidence="11" id="KW-0869">Chloride channel</keyword>
<dbReference type="Gene3D" id="1.20.58.390">
    <property type="entry name" value="Neurotransmitter-gated ion-channel transmembrane domain"/>
    <property type="match status" value="1"/>
</dbReference>
<feature type="domain" description="Neurotransmitter-gated ion-channel ligand-binding" evidence="19">
    <location>
        <begin position="34"/>
        <end position="242"/>
    </location>
</feature>
<name>A0A1I8NSA4_STOCA</name>
<dbReference type="NCBIfam" id="TIGR00860">
    <property type="entry name" value="LIC"/>
    <property type="match status" value="1"/>
</dbReference>
<dbReference type="PRINTS" id="PR00253">
    <property type="entry name" value="GABAARECEPTR"/>
</dbReference>
<keyword evidence="14" id="KW-1071">Ligand-gated ion channel</keyword>
<reference evidence="21" key="1">
    <citation type="submission" date="2020-05" db="UniProtKB">
        <authorList>
            <consortium name="EnsemblMetazoa"/>
        </authorList>
    </citation>
    <scope>IDENTIFICATION</scope>
    <source>
        <strain evidence="21">USDA</strain>
    </source>
</reference>
<evidence type="ECO:0000256" key="7">
    <source>
        <dbReference type="ARBA" id="ARBA00023065"/>
    </source>
</evidence>
<keyword evidence="13" id="KW-0628">Postsynaptic cell membrane</keyword>
<evidence type="ECO:0000256" key="14">
    <source>
        <dbReference type="ARBA" id="ARBA00023286"/>
    </source>
</evidence>
<dbReference type="Proteomes" id="UP000095300">
    <property type="component" value="Unassembled WGS sequence"/>
</dbReference>
<keyword evidence="5 18" id="KW-1133">Transmembrane helix</keyword>
<dbReference type="PANTHER" id="PTHR18945">
    <property type="entry name" value="NEUROTRANSMITTER GATED ION CHANNEL"/>
    <property type="match status" value="1"/>
</dbReference>
<keyword evidence="3 18" id="KW-0812">Transmembrane</keyword>
<evidence type="ECO:0000256" key="3">
    <source>
        <dbReference type="ARBA" id="ARBA00022692"/>
    </source>
</evidence>
<keyword evidence="10" id="KW-0675">Receptor</keyword>
<dbReference type="VEuPathDB" id="VectorBase:SCAU001595"/>
<dbReference type="CDD" id="cd18993">
    <property type="entry name" value="LGIC_ECD_GluCl"/>
    <property type="match status" value="1"/>
</dbReference>
<dbReference type="PRINTS" id="PR00252">
    <property type="entry name" value="NRIONCHANNEL"/>
</dbReference>
<evidence type="ECO:0000256" key="5">
    <source>
        <dbReference type="ARBA" id="ARBA00022989"/>
    </source>
</evidence>
<dbReference type="InterPro" id="IPR006029">
    <property type="entry name" value="Neurotrans-gated_channel_TM"/>
</dbReference>
<evidence type="ECO:0000256" key="8">
    <source>
        <dbReference type="ARBA" id="ARBA00023136"/>
    </source>
</evidence>
<keyword evidence="15 18" id="KW-0407">Ion channel</keyword>
<evidence type="ECO:0000256" key="16">
    <source>
        <dbReference type="ARBA" id="ARBA00034104"/>
    </source>
</evidence>
<sequence length="432" mass="49734">MGTGHFFWVIFYFASLCSASLANNAKINFREKEKKVLDQILGAGKYDARIRPSGLNGTDGPAYVSVNIFVRSISKIDDVTMEYSVQLTFREQWTDERLKFDDIQGRLKYLTLTEANRVWMPDLFFSNEKEGHFHNIIMPNVYIRIFPNGSVLYSIRISLTLACPMNLKLYPLDRQICSLRMASYGWTTNDLVFLWKEGDPVQVVKNLHLPRFTLEKFLTDYCNSKTNTGEYSCLKVDLLFKREFSYYLIQIYIPCCMLVIVSWVSFWLDQGAVPARVSLGVTTLLTMATQTSGINASLPPVSYTKAIDVWTGVCLTFVFGALLEFALVNYASRSDMHKENMKKKRRDLEQASIDAASDLLDTDSNATFAMLRQCEVHMQAPKRPNCCKTWLSKFPTRSKRIDVISRITFPLVFALFNLVYWSTYLFRDEEDE</sequence>
<keyword evidence="6" id="KW-0770">Synapse</keyword>
<dbReference type="CDD" id="cd19062">
    <property type="entry name" value="LGIC_TM_GluCl"/>
    <property type="match status" value="1"/>
</dbReference>
<keyword evidence="1 18" id="KW-0813">Transport</keyword>
<keyword evidence="9" id="KW-1015">Disulfide bond</keyword>
<dbReference type="PROSITE" id="PS00236">
    <property type="entry name" value="NEUROTR_ION_CHANNEL"/>
    <property type="match status" value="1"/>
</dbReference>
<dbReference type="InterPro" id="IPR018000">
    <property type="entry name" value="Neurotransmitter_ion_chnl_CS"/>
</dbReference>
<evidence type="ECO:0000259" key="20">
    <source>
        <dbReference type="Pfam" id="PF02932"/>
    </source>
</evidence>
<dbReference type="InterPro" id="IPR006028">
    <property type="entry name" value="GABAA/Glycine_rcpt"/>
</dbReference>
<proteinExistence type="inferred from homology"/>
<evidence type="ECO:0000256" key="10">
    <source>
        <dbReference type="ARBA" id="ARBA00023170"/>
    </source>
</evidence>
<evidence type="ECO:0000256" key="11">
    <source>
        <dbReference type="ARBA" id="ARBA00023173"/>
    </source>
</evidence>
<feature type="domain" description="Neurotransmitter-gated ion-channel transmembrane" evidence="20">
    <location>
        <begin position="251"/>
        <end position="350"/>
    </location>
</feature>
<dbReference type="FunFam" id="2.70.170.10:FF:000022">
    <property type="entry name" value="glutamate-gated chloride channel isoform X1"/>
    <property type="match status" value="1"/>
</dbReference>
<gene>
    <name evidence="21" type="primary">106081129</name>
</gene>
<evidence type="ECO:0000256" key="15">
    <source>
        <dbReference type="ARBA" id="ARBA00023303"/>
    </source>
</evidence>
<dbReference type="InterPro" id="IPR006201">
    <property type="entry name" value="Neur_channel"/>
</dbReference>
<keyword evidence="8 18" id="KW-0472">Membrane</keyword>
<dbReference type="EnsemblMetazoa" id="SCAU001595-RF">
    <property type="protein sequence ID" value="SCAU001595-PF"/>
    <property type="gene ID" value="SCAU001595"/>
</dbReference>
<evidence type="ECO:0000256" key="18">
    <source>
        <dbReference type="RuleBase" id="RU000687"/>
    </source>
</evidence>
<evidence type="ECO:0000256" key="6">
    <source>
        <dbReference type="ARBA" id="ARBA00023018"/>
    </source>
</evidence>
<evidence type="ECO:0000259" key="19">
    <source>
        <dbReference type="Pfam" id="PF02931"/>
    </source>
</evidence>
<evidence type="ECO:0000256" key="4">
    <source>
        <dbReference type="ARBA" id="ARBA00022729"/>
    </source>
</evidence>
<dbReference type="InterPro" id="IPR038050">
    <property type="entry name" value="Neuro_actylchol_rec"/>
</dbReference>
<keyword evidence="22" id="KW-1185">Reference proteome</keyword>
<dbReference type="Pfam" id="PF02932">
    <property type="entry name" value="Neur_chan_memb"/>
    <property type="match status" value="1"/>
</dbReference>
<feature type="transmembrane region" description="Helical" evidence="18">
    <location>
        <begin position="407"/>
        <end position="426"/>
    </location>
</feature>
<evidence type="ECO:0008006" key="23">
    <source>
        <dbReference type="Google" id="ProtNLM"/>
    </source>
</evidence>
<feature type="transmembrane region" description="Helical" evidence="18">
    <location>
        <begin position="6"/>
        <end position="25"/>
    </location>
</feature>